<evidence type="ECO:0000313" key="3">
    <source>
        <dbReference type="EMBL" id="CAI2187018.1"/>
    </source>
</evidence>
<feature type="transmembrane region" description="Helical" evidence="2">
    <location>
        <begin position="66"/>
        <end position="83"/>
    </location>
</feature>
<keyword evidence="2" id="KW-0812">Transmembrane</keyword>
<comment type="caution">
    <text evidence="3">The sequence shown here is derived from an EMBL/GenBank/DDBJ whole genome shotgun (WGS) entry which is preliminary data.</text>
</comment>
<name>A0A9W4SXE5_9GLOM</name>
<gene>
    <name evidence="3" type="ORF">FWILDA_LOCUS12865</name>
</gene>
<keyword evidence="2" id="KW-1133">Transmembrane helix</keyword>
<protein>
    <submittedName>
        <fullName evidence="3">10361_t:CDS:1</fullName>
    </submittedName>
</protein>
<feature type="region of interest" description="Disordered" evidence="1">
    <location>
        <begin position="185"/>
        <end position="208"/>
    </location>
</feature>
<reference evidence="3" key="1">
    <citation type="submission" date="2022-08" db="EMBL/GenBank/DDBJ databases">
        <authorList>
            <person name="Kallberg Y."/>
            <person name="Tangrot J."/>
            <person name="Rosling A."/>
        </authorList>
    </citation>
    <scope>NUCLEOTIDE SEQUENCE</scope>
    <source>
        <strain evidence="3">Wild A</strain>
    </source>
</reference>
<dbReference type="EMBL" id="CAMKVN010004414">
    <property type="protein sequence ID" value="CAI2187018.1"/>
    <property type="molecule type" value="Genomic_DNA"/>
</dbReference>
<dbReference type="OrthoDB" id="2382945at2759"/>
<sequence length="277" mass="31873">MESKAPMKVSKYLLVLQIFIILGIGICEVVQLAVIDYSQKPIIEHTNDWDYLIGYTNSPLKIILKVYYWIVILASIILLGLSLNSFEKRWKNLQNYDDKPKQILLFILWSFATIPNVIILFSTSGVRICTRSTFPYPITTKLLDHCNAYIISLLLAYLFIITSIIQVLYQIIILNHQKKNILPPKLQEPKKMKVRRNRHVSKKRRSTRSIFTDKSIKLSTVNEDDEEMKSSKSSNSGISGKSGRSIKSNNQIQNDKSDVENDENVEVNDEKTVYSNV</sequence>
<feature type="compositionally biased region" description="Basic and acidic residues" evidence="1">
    <location>
        <begin position="268"/>
        <end position="277"/>
    </location>
</feature>
<keyword evidence="4" id="KW-1185">Reference proteome</keyword>
<dbReference type="Proteomes" id="UP001153678">
    <property type="component" value="Unassembled WGS sequence"/>
</dbReference>
<feature type="region of interest" description="Disordered" evidence="1">
    <location>
        <begin position="222"/>
        <end position="277"/>
    </location>
</feature>
<organism evidence="3 4">
    <name type="scientific">Funneliformis geosporum</name>
    <dbReference type="NCBI Taxonomy" id="1117311"/>
    <lineage>
        <taxon>Eukaryota</taxon>
        <taxon>Fungi</taxon>
        <taxon>Fungi incertae sedis</taxon>
        <taxon>Mucoromycota</taxon>
        <taxon>Glomeromycotina</taxon>
        <taxon>Glomeromycetes</taxon>
        <taxon>Glomerales</taxon>
        <taxon>Glomeraceae</taxon>
        <taxon>Funneliformis</taxon>
    </lineage>
</organism>
<feature type="transmembrane region" description="Helical" evidence="2">
    <location>
        <begin position="103"/>
        <end position="128"/>
    </location>
</feature>
<evidence type="ECO:0000256" key="2">
    <source>
        <dbReference type="SAM" id="Phobius"/>
    </source>
</evidence>
<feature type="compositionally biased region" description="Basic residues" evidence="1">
    <location>
        <begin position="192"/>
        <end position="207"/>
    </location>
</feature>
<dbReference type="AlphaFoldDB" id="A0A9W4SXE5"/>
<evidence type="ECO:0000313" key="4">
    <source>
        <dbReference type="Proteomes" id="UP001153678"/>
    </source>
</evidence>
<evidence type="ECO:0000256" key="1">
    <source>
        <dbReference type="SAM" id="MobiDB-lite"/>
    </source>
</evidence>
<accession>A0A9W4SXE5</accession>
<proteinExistence type="predicted"/>
<feature type="transmembrane region" description="Helical" evidence="2">
    <location>
        <begin position="148"/>
        <end position="169"/>
    </location>
</feature>
<feature type="transmembrane region" description="Helical" evidence="2">
    <location>
        <begin position="12"/>
        <end position="35"/>
    </location>
</feature>
<keyword evidence="2" id="KW-0472">Membrane</keyword>
<feature type="compositionally biased region" description="Low complexity" evidence="1">
    <location>
        <begin position="231"/>
        <end position="250"/>
    </location>
</feature>